<dbReference type="GO" id="GO:0006508">
    <property type="term" value="P:proteolysis"/>
    <property type="evidence" value="ECO:0007669"/>
    <property type="project" value="InterPro"/>
</dbReference>
<dbReference type="PANTHER" id="PTHR30023">
    <property type="entry name" value="D-ALANYL-D-ALANINE CARBOXYPEPTIDASE"/>
    <property type="match status" value="1"/>
</dbReference>
<dbReference type="Gene3D" id="3.40.710.10">
    <property type="entry name" value="DD-peptidase/beta-lactamase superfamily"/>
    <property type="match status" value="1"/>
</dbReference>
<dbReference type="AlphaFoldDB" id="A0A6J6D6V4"/>
<dbReference type="GO" id="GO:0000270">
    <property type="term" value="P:peptidoglycan metabolic process"/>
    <property type="evidence" value="ECO:0007669"/>
    <property type="project" value="TreeGrafter"/>
</dbReference>
<evidence type="ECO:0000256" key="2">
    <source>
        <dbReference type="ARBA" id="ARBA00022801"/>
    </source>
</evidence>
<evidence type="ECO:0000256" key="1">
    <source>
        <dbReference type="ARBA" id="ARBA00006096"/>
    </source>
</evidence>
<dbReference type="SUPFAM" id="SSF56601">
    <property type="entry name" value="beta-lactamase/transpeptidase-like"/>
    <property type="match status" value="1"/>
</dbReference>
<dbReference type="NCBIfam" id="TIGR00666">
    <property type="entry name" value="PBP4"/>
    <property type="match status" value="1"/>
</dbReference>
<proteinExistence type="inferred from homology"/>
<accession>A0A6J6D6V4</accession>
<dbReference type="InterPro" id="IPR012338">
    <property type="entry name" value="Beta-lactam/transpept-like"/>
</dbReference>
<name>A0A6J6D6V4_9ZZZZ</name>
<dbReference type="PANTHER" id="PTHR30023:SF0">
    <property type="entry name" value="PENICILLIN-SENSITIVE CARBOXYPEPTIDASE A"/>
    <property type="match status" value="1"/>
</dbReference>
<dbReference type="Pfam" id="PF02113">
    <property type="entry name" value="Peptidase_S13"/>
    <property type="match status" value="1"/>
</dbReference>
<dbReference type="GO" id="GO:0004185">
    <property type="term" value="F:serine-type carboxypeptidase activity"/>
    <property type="evidence" value="ECO:0007669"/>
    <property type="project" value="InterPro"/>
</dbReference>
<reference evidence="3" key="1">
    <citation type="submission" date="2020-05" db="EMBL/GenBank/DDBJ databases">
        <authorList>
            <person name="Chiriac C."/>
            <person name="Salcher M."/>
            <person name="Ghai R."/>
            <person name="Kavagutti S V."/>
        </authorList>
    </citation>
    <scope>NUCLEOTIDE SEQUENCE</scope>
</reference>
<dbReference type="Gene3D" id="3.50.80.20">
    <property type="entry name" value="D-Ala-D-Ala carboxypeptidase C, peptidase S13"/>
    <property type="match status" value="1"/>
</dbReference>
<sequence length="312" mass="32923">MGGGDPSLIRAEYPSLEKYATTAGTSLEKLADAIVASGVRQISGSVVGVDTRYDNIRFVADWPTSFYMTEAGPLGALFVDDGMILGQQFKPDNPALAASQELTNLLVARGVIIAAAPRHEPLPDDVPVIASVTSAPLTSVLKDMLVNSDNNTAELVLKEIGFAAKKTGSTVAGLQTVQEVLAKWKIKDVVMNDGSGLASSNRISCSAFQKILSQEIDVFPSLLAIAGETGTIRDAFTDSSVKGSLVAKTGTLSGVKALTGYLTIQNSEPVIFSLVMNEAGIDNKSAYRPVWYALSDALNRAKSTPSLEQLIP</sequence>
<gene>
    <name evidence="3" type="ORF">UFOPK1619_00308</name>
</gene>
<protein>
    <submittedName>
        <fullName evidence="3">Unannotated protein</fullName>
    </submittedName>
</protein>
<organism evidence="3">
    <name type="scientific">freshwater metagenome</name>
    <dbReference type="NCBI Taxonomy" id="449393"/>
    <lineage>
        <taxon>unclassified sequences</taxon>
        <taxon>metagenomes</taxon>
        <taxon>ecological metagenomes</taxon>
    </lineage>
</organism>
<dbReference type="InterPro" id="IPR000667">
    <property type="entry name" value="Peptidase_S13"/>
</dbReference>
<keyword evidence="2" id="KW-0378">Hydrolase</keyword>
<dbReference type="EMBL" id="CAEZTI010000038">
    <property type="protein sequence ID" value="CAB4559670.1"/>
    <property type="molecule type" value="Genomic_DNA"/>
</dbReference>
<dbReference type="PRINTS" id="PR00922">
    <property type="entry name" value="DADACBPTASE3"/>
</dbReference>
<evidence type="ECO:0000313" key="3">
    <source>
        <dbReference type="EMBL" id="CAB4559670.1"/>
    </source>
</evidence>
<comment type="similarity">
    <text evidence="1">Belongs to the peptidase S13 family.</text>
</comment>